<accession>A0A4Y2AL72</accession>
<keyword evidence="1" id="KW-0808">Transferase</keyword>
<feature type="non-terminal residue" evidence="1">
    <location>
        <position position="37"/>
    </location>
</feature>
<name>A0A4Y2AL72_ARAVE</name>
<dbReference type="Proteomes" id="UP000499080">
    <property type="component" value="Unassembled WGS sequence"/>
</dbReference>
<dbReference type="GO" id="GO:0016746">
    <property type="term" value="F:acyltransferase activity"/>
    <property type="evidence" value="ECO:0007669"/>
    <property type="project" value="UniProtKB-KW"/>
</dbReference>
<protein>
    <submittedName>
        <fullName evidence="1">Glycerol-3-phosphate acyltransferase 1, mitochondrial</fullName>
    </submittedName>
</protein>
<comment type="caution">
    <text evidence="1">The sequence shown here is derived from an EMBL/GenBank/DDBJ whole genome shotgun (WGS) entry which is preliminary data.</text>
</comment>
<dbReference type="AlphaFoldDB" id="A0A4Y2AL72"/>
<keyword evidence="1" id="KW-0012">Acyltransferase</keyword>
<proteinExistence type="predicted"/>
<dbReference type="EMBL" id="BGPR01000020">
    <property type="protein sequence ID" value="GBL79989.1"/>
    <property type="molecule type" value="Genomic_DNA"/>
</dbReference>
<reference evidence="1 2" key="1">
    <citation type="journal article" date="2019" name="Sci. Rep.">
        <title>Orb-weaving spider Araneus ventricosus genome elucidates the spidroin gene catalogue.</title>
        <authorList>
            <person name="Kono N."/>
            <person name="Nakamura H."/>
            <person name="Ohtoshi R."/>
            <person name="Moran D.A.P."/>
            <person name="Shinohara A."/>
            <person name="Yoshida Y."/>
            <person name="Fujiwara M."/>
            <person name="Mori M."/>
            <person name="Tomita M."/>
            <person name="Arakawa K."/>
        </authorList>
    </citation>
    <scope>NUCLEOTIDE SEQUENCE [LARGE SCALE GENOMIC DNA]</scope>
</reference>
<keyword evidence="2" id="KW-1185">Reference proteome</keyword>
<evidence type="ECO:0000313" key="1">
    <source>
        <dbReference type="EMBL" id="GBL79989.1"/>
    </source>
</evidence>
<sequence>MAQWLSSLMHFNRSSQPVVCVPLEVRKGPVRGTGKSS</sequence>
<evidence type="ECO:0000313" key="2">
    <source>
        <dbReference type="Proteomes" id="UP000499080"/>
    </source>
</evidence>
<gene>
    <name evidence="1" type="primary">Gpam_2</name>
    <name evidence="1" type="ORF">AVEN_29014_3</name>
</gene>
<organism evidence="1 2">
    <name type="scientific">Araneus ventricosus</name>
    <name type="common">Orbweaver spider</name>
    <name type="synonym">Epeira ventricosa</name>
    <dbReference type="NCBI Taxonomy" id="182803"/>
    <lineage>
        <taxon>Eukaryota</taxon>
        <taxon>Metazoa</taxon>
        <taxon>Ecdysozoa</taxon>
        <taxon>Arthropoda</taxon>
        <taxon>Chelicerata</taxon>
        <taxon>Arachnida</taxon>
        <taxon>Araneae</taxon>
        <taxon>Araneomorphae</taxon>
        <taxon>Entelegynae</taxon>
        <taxon>Araneoidea</taxon>
        <taxon>Araneidae</taxon>
        <taxon>Araneus</taxon>
    </lineage>
</organism>